<proteinExistence type="predicted"/>
<evidence type="ECO:0000259" key="4">
    <source>
        <dbReference type="PROSITE" id="PS51077"/>
    </source>
</evidence>
<dbReference type="Gene3D" id="1.10.10.10">
    <property type="entry name" value="Winged helix-like DNA-binding domain superfamily/Winged helix DNA-binding domain"/>
    <property type="match status" value="1"/>
</dbReference>
<dbReference type="SUPFAM" id="SSF55781">
    <property type="entry name" value="GAF domain-like"/>
    <property type="match status" value="1"/>
</dbReference>
<feature type="domain" description="IclR-ED" evidence="5">
    <location>
        <begin position="64"/>
        <end position="245"/>
    </location>
</feature>
<sequence length="250" mass="26590">MSSLENGLRILALVSEERPVLRVGEVCRELDLPKASVSRLLKTLAEAGLLEREDRDQSYAAGGKALELASCYLARHSLLDLVKEAVDDLVREFGFTGHAGIVAGHERVLLAAQQGSYALQHTGSIAERKPAFDSIIGRAILARLNDAQALAQLKAGSDRGVLGGMSDAQVKAELAEIRRTRIARSSSLITPGISSIGAAVADPGRNEIMGFCLSFPTIAADAATQDRIAASVMHHAKAIGARMRDPVWTS</sequence>
<dbReference type="Proteomes" id="UP000236919">
    <property type="component" value="Unassembled WGS sequence"/>
</dbReference>
<organism evidence="6 7">
    <name type="scientific">Bosea psychrotolerans</name>
    <dbReference type="NCBI Taxonomy" id="1871628"/>
    <lineage>
        <taxon>Bacteria</taxon>
        <taxon>Pseudomonadati</taxon>
        <taxon>Pseudomonadota</taxon>
        <taxon>Alphaproteobacteria</taxon>
        <taxon>Hyphomicrobiales</taxon>
        <taxon>Boseaceae</taxon>
        <taxon>Bosea</taxon>
    </lineage>
</organism>
<dbReference type="Gene3D" id="3.30.450.40">
    <property type="match status" value="1"/>
</dbReference>
<dbReference type="PROSITE" id="PS51078">
    <property type="entry name" value="ICLR_ED"/>
    <property type="match status" value="1"/>
</dbReference>
<keyword evidence="7" id="KW-1185">Reference proteome</keyword>
<dbReference type="InterPro" id="IPR029016">
    <property type="entry name" value="GAF-like_dom_sf"/>
</dbReference>
<dbReference type="AlphaFoldDB" id="A0A2S4MCL4"/>
<dbReference type="InterPro" id="IPR050707">
    <property type="entry name" value="HTH_MetabolicPath_Reg"/>
</dbReference>
<accession>A0A2S4MCL4</accession>
<dbReference type="CDD" id="cd00090">
    <property type="entry name" value="HTH_ARSR"/>
    <property type="match status" value="1"/>
</dbReference>
<dbReference type="InterPro" id="IPR005471">
    <property type="entry name" value="Tscrpt_reg_IclR_N"/>
</dbReference>
<feature type="domain" description="HTH iclR-type" evidence="4">
    <location>
        <begin position="1"/>
        <end position="63"/>
    </location>
</feature>
<evidence type="ECO:0000313" key="7">
    <source>
        <dbReference type="Proteomes" id="UP000236919"/>
    </source>
</evidence>
<keyword evidence="1" id="KW-0805">Transcription regulation</keyword>
<dbReference type="PROSITE" id="PS51077">
    <property type="entry name" value="HTH_ICLR"/>
    <property type="match status" value="1"/>
</dbReference>
<name>A0A2S4MCL4_9HYPH</name>
<dbReference type="PANTHER" id="PTHR30136">
    <property type="entry name" value="HELIX-TURN-HELIX TRANSCRIPTIONAL REGULATOR, ICLR FAMILY"/>
    <property type="match status" value="1"/>
</dbReference>
<comment type="caution">
    <text evidence="6">The sequence shown here is derived from an EMBL/GenBank/DDBJ whole genome shotgun (WGS) entry which is preliminary data.</text>
</comment>
<evidence type="ECO:0000259" key="5">
    <source>
        <dbReference type="PROSITE" id="PS51078"/>
    </source>
</evidence>
<dbReference type="InterPro" id="IPR036390">
    <property type="entry name" value="WH_DNA-bd_sf"/>
</dbReference>
<dbReference type="GO" id="GO:0045892">
    <property type="term" value="P:negative regulation of DNA-templated transcription"/>
    <property type="evidence" value="ECO:0007669"/>
    <property type="project" value="TreeGrafter"/>
</dbReference>
<dbReference type="SMART" id="SM00346">
    <property type="entry name" value="HTH_ICLR"/>
    <property type="match status" value="1"/>
</dbReference>
<evidence type="ECO:0000256" key="1">
    <source>
        <dbReference type="ARBA" id="ARBA00023015"/>
    </source>
</evidence>
<dbReference type="InterPro" id="IPR036388">
    <property type="entry name" value="WH-like_DNA-bd_sf"/>
</dbReference>
<dbReference type="RefSeq" id="WP_181011804.1">
    <property type="nucleotide sequence ID" value="NZ_PQFZ01000005.1"/>
</dbReference>
<protein>
    <submittedName>
        <fullName evidence="6">IclR family transcriptional regulator</fullName>
    </submittedName>
</protein>
<evidence type="ECO:0000256" key="2">
    <source>
        <dbReference type="ARBA" id="ARBA00023125"/>
    </source>
</evidence>
<dbReference type="Pfam" id="PF09339">
    <property type="entry name" value="HTH_IclR"/>
    <property type="match status" value="1"/>
</dbReference>
<keyword evidence="2" id="KW-0238">DNA-binding</keyword>
<dbReference type="SUPFAM" id="SSF46785">
    <property type="entry name" value="Winged helix' DNA-binding domain"/>
    <property type="match status" value="1"/>
</dbReference>
<evidence type="ECO:0000256" key="3">
    <source>
        <dbReference type="ARBA" id="ARBA00023163"/>
    </source>
</evidence>
<dbReference type="EMBL" id="PQFZ01000005">
    <property type="protein sequence ID" value="POR52454.1"/>
    <property type="molecule type" value="Genomic_DNA"/>
</dbReference>
<dbReference type="PANTHER" id="PTHR30136:SF35">
    <property type="entry name" value="HTH-TYPE TRANSCRIPTIONAL REGULATOR RV1719"/>
    <property type="match status" value="1"/>
</dbReference>
<dbReference type="InterPro" id="IPR014757">
    <property type="entry name" value="Tscrpt_reg_IclR_C"/>
</dbReference>
<dbReference type="GO" id="GO:0003677">
    <property type="term" value="F:DNA binding"/>
    <property type="evidence" value="ECO:0007669"/>
    <property type="project" value="UniProtKB-KW"/>
</dbReference>
<dbReference type="InterPro" id="IPR011991">
    <property type="entry name" value="ArsR-like_HTH"/>
</dbReference>
<dbReference type="GO" id="GO:0003700">
    <property type="term" value="F:DNA-binding transcription factor activity"/>
    <property type="evidence" value="ECO:0007669"/>
    <property type="project" value="TreeGrafter"/>
</dbReference>
<evidence type="ECO:0000313" key="6">
    <source>
        <dbReference type="EMBL" id="POR52454.1"/>
    </source>
</evidence>
<keyword evidence="3" id="KW-0804">Transcription</keyword>
<gene>
    <name evidence="6" type="ORF">CYD53_105119</name>
</gene>
<reference evidence="6 7" key="1">
    <citation type="submission" date="2018-01" db="EMBL/GenBank/DDBJ databases">
        <title>Genomic Encyclopedia of Type Strains, Phase III (KMG-III): the genomes of soil and plant-associated and newly described type strains.</title>
        <authorList>
            <person name="Whitman W."/>
        </authorList>
    </citation>
    <scope>NUCLEOTIDE SEQUENCE [LARGE SCALE GENOMIC DNA]</scope>
    <source>
        <strain evidence="6 7">1131</strain>
    </source>
</reference>
<dbReference type="Pfam" id="PF01614">
    <property type="entry name" value="IclR_C"/>
    <property type="match status" value="1"/>
</dbReference>